<gene>
    <name evidence="2" type="ORF">METZ01_LOCUS187516</name>
</gene>
<dbReference type="EMBL" id="UINC01038125">
    <property type="protein sequence ID" value="SVB34662.1"/>
    <property type="molecule type" value="Genomic_DNA"/>
</dbReference>
<feature type="non-terminal residue" evidence="2">
    <location>
        <position position="1"/>
    </location>
</feature>
<keyword evidence="1" id="KW-0472">Membrane</keyword>
<protein>
    <submittedName>
        <fullName evidence="2">Uncharacterized protein</fullName>
    </submittedName>
</protein>
<dbReference type="Pfam" id="PF04298">
    <property type="entry name" value="Zn_peptidase_2"/>
    <property type="match status" value="1"/>
</dbReference>
<dbReference type="AlphaFoldDB" id="A0A382D9F4"/>
<name>A0A382D9F4_9ZZZZ</name>
<keyword evidence="1" id="KW-0812">Transmembrane</keyword>
<proteinExistence type="predicted"/>
<evidence type="ECO:0000313" key="2">
    <source>
        <dbReference type="EMBL" id="SVB34662.1"/>
    </source>
</evidence>
<feature type="transmembrane region" description="Helical" evidence="1">
    <location>
        <begin position="6"/>
        <end position="24"/>
    </location>
</feature>
<feature type="non-terminal residue" evidence="2">
    <location>
        <position position="127"/>
    </location>
</feature>
<evidence type="ECO:0000256" key="1">
    <source>
        <dbReference type="SAM" id="Phobius"/>
    </source>
</evidence>
<dbReference type="PANTHER" id="PTHR36434:SF1">
    <property type="entry name" value="MEMBRANE PROTEASE YUGP-RELATED"/>
    <property type="match status" value="1"/>
</dbReference>
<reference evidence="2" key="1">
    <citation type="submission" date="2018-05" db="EMBL/GenBank/DDBJ databases">
        <authorList>
            <person name="Lanie J.A."/>
            <person name="Ng W.-L."/>
            <person name="Kazmierczak K.M."/>
            <person name="Andrzejewski T.M."/>
            <person name="Davidsen T.M."/>
            <person name="Wayne K.J."/>
            <person name="Tettelin H."/>
            <person name="Glass J.I."/>
            <person name="Rusch D."/>
            <person name="Podicherti R."/>
            <person name="Tsui H.-C.T."/>
            <person name="Winkler M.E."/>
        </authorList>
    </citation>
    <scope>NUCLEOTIDE SEQUENCE</scope>
</reference>
<accession>A0A382D9F4</accession>
<keyword evidence="1" id="KW-1133">Transmembrane helix</keyword>
<organism evidence="2">
    <name type="scientific">marine metagenome</name>
    <dbReference type="NCBI Taxonomy" id="408172"/>
    <lineage>
        <taxon>unclassified sequences</taxon>
        <taxon>metagenomes</taxon>
        <taxon>ecological metagenomes</taxon>
    </lineage>
</organism>
<dbReference type="InterPro" id="IPR007395">
    <property type="entry name" value="Zn_peptidase_2"/>
</dbReference>
<dbReference type="PANTHER" id="PTHR36434">
    <property type="entry name" value="MEMBRANE PROTEASE YUGP-RELATED"/>
    <property type="match status" value="1"/>
</dbReference>
<sequence>VLPFFFFDWTMILLLPAMALALYAQAKVKRAYTKYSRVGSAAGLTGAETARRLLRQNGIVDVAVEEVGGKLSDHYDPRARVVRLSSGIFHGSHLAGLAVAAHEVGHAVQHASGYFALNMRHPFLPVA</sequence>